<keyword evidence="1" id="KW-1185">Reference proteome</keyword>
<accession>A0ABM3QY60</accession>
<evidence type="ECO:0000313" key="1">
    <source>
        <dbReference type="Proteomes" id="UP000813463"/>
    </source>
</evidence>
<reference evidence="2" key="2">
    <citation type="submission" date="2025-08" db="UniProtKB">
        <authorList>
            <consortium name="RefSeq"/>
        </authorList>
    </citation>
    <scope>IDENTIFICATION</scope>
    <source>
        <tissue evidence="2">Leaf</tissue>
    </source>
</reference>
<dbReference type="PROSITE" id="PS51257">
    <property type="entry name" value="PROKAR_LIPOPROTEIN"/>
    <property type="match status" value="1"/>
</dbReference>
<proteinExistence type="predicted"/>
<organism evidence="1 2">
    <name type="scientific">Spinacia oleracea</name>
    <name type="common">Spinach</name>
    <dbReference type="NCBI Taxonomy" id="3562"/>
    <lineage>
        <taxon>Eukaryota</taxon>
        <taxon>Viridiplantae</taxon>
        <taxon>Streptophyta</taxon>
        <taxon>Embryophyta</taxon>
        <taxon>Tracheophyta</taxon>
        <taxon>Spermatophyta</taxon>
        <taxon>Magnoliopsida</taxon>
        <taxon>eudicotyledons</taxon>
        <taxon>Gunneridae</taxon>
        <taxon>Pentapetalae</taxon>
        <taxon>Caryophyllales</taxon>
        <taxon>Chenopodiaceae</taxon>
        <taxon>Chenopodioideae</taxon>
        <taxon>Anserineae</taxon>
        <taxon>Spinacia</taxon>
    </lineage>
</organism>
<reference evidence="1" key="1">
    <citation type="journal article" date="2021" name="Nat. Commun.">
        <title>Genomic analyses provide insights into spinach domestication and the genetic basis of agronomic traits.</title>
        <authorList>
            <person name="Cai X."/>
            <person name="Sun X."/>
            <person name="Xu C."/>
            <person name="Sun H."/>
            <person name="Wang X."/>
            <person name="Ge C."/>
            <person name="Zhang Z."/>
            <person name="Wang Q."/>
            <person name="Fei Z."/>
            <person name="Jiao C."/>
            <person name="Wang Q."/>
        </authorList>
    </citation>
    <scope>NUCLEOTIDE SEQUENCE [LARGE SCALE GENOMIC DNA]</scope>
    <source>
        <strain evidence="1">cv. Varoflay</strain>
    </source>
</reference>
<protein>
    <recommendedName>
        <fullName evidence="3">RING-type E3 ubiquitin transferase</fullName>
    </recommendedName>
</protein>
<name>A0ABM3QY60_SPIOL</name>
<gene>
    <name evidence="2" type="primary">LOC130463250</name>
</gene>
<sequence length="215" mass="24034">MAASVEKFHCPFVGLSGCQDGGGCGLVRSSLLTHVRDRHCFSGVRDVTRHFLTTNLEVFTSAEVNFRRLGIWLCGDCFKTHTHRTRCRHGSGSSTVFVDPPDSGDGIIRFILYGIQKPQAPTSELSTSDGPREHHFSFDVALLDTLWSKRLRFVKSIPPKCRLGFSRVLKGALDKVICRPDDIACWVQLLVLPLCVLKTFSPRSNRECSSGVRRR</sequence>
<dbReference type="GeneID" id="130463250"/>
<dbReference type="Proteomes" id="UP000813463">
    <property type="component" value="Chromosome 6"/>
</dbReference>
<evidence type="ECO:0000313" key="2">
    <source>
        <dbReference type="RefSeq" id="XP_056688305.1"/>
    </source>
</evidence>
<dbReference type="RefSeq" id="XP_056688305.1">
    <property type="nucleotide sequence ID" value="XM_056832327.1"/>
</dbReference>
<evidence type="ECO:0008006" key="3">
    <source>
        <dbReference type="Google" id="ProtNLM"/>
    </source>
</evidence>